<protein>
    <recommendedName>
        <fullName evidence="1">Adenylosuccinate synthetase</fullName>
        <shortName evidence="1">AMPSase</shortName>
        <shortName evidence="1">AdSS</shortName>
        <ecNumber evidence="1">6.3.4.4</ecNumber>
    </recommendedName>
    <alternativeName>
        <fullName evidence="1">IMP--aspartate ligase</fullName>
    </alternativeName>
</protein>
<proteinExistence type="inferred from homology"/>
<dbReference type="PANTHER" id="PTHR11846">
    <property type="entry name" value="ADENYLOSUCCINATE SYNTHETASE"/>
    <property type="match status" value="1"/>
</dbReference>
<feature type="binding site" evidence="1">
    <location>
        <begin position="17"/>
        <end position="19"/>
    </location>
    <ligand>
        <name>GTP</name>
        <dbReference type="ChEBI" id="CHEBI:37565"/>
    </ligand>
</feature>
<keyword evidence="1" id="KW-0547">Nucleotide-binding</keyword>
<dbReference type="InterPro" id="IPR042111">
    <property type="entry name" value="Adenylosuccinate_synth_dom3"/>
</dbReference>
<comment type="subunit">
    <text evidence="1">Homodimer.</text>
</comment>
<keyword evidence="1" id="KW-0436">Ligase</keyword>
<comment type="caution">
    <text evidence="2">The sequence shown here is derived from an EMBL/GenBank/DDBJ whole genome shotgun (WGS) entry which is preliminary data.</text>
</comment>
<comment type="subcellular location">
    <subcellularLocation>
        <location evidence="1">Cytoplasm</location>
    </subcellularLocation>
</comment>
<comment type="catalytic activity">
    <reaction evidence="1">
        <text>IMP + L-aspartate + GTP = N(6)-(1,2-dicarboxyethyl)-AMP + GDP + phosphate + 2 H(+)</text>
        <dbReference type="Rhea" id="RHEA:15753"/>
        <dbReference type="ChEBI" id="CHEBI:15378"/>
        <dbReference type="ChEBI" id="CHEBI:29991"/>
        <dbReference type="ChEBI" id="CHEBI:37565"/>
        <dbReference type="ChEBI" id="CHEBI:43474"/>
        <dbReference type="ChEBI" id="CHEBI:57567"/>
        <dbReference type="ChEBI" id="CHEBI:58053"/>
        <dbReference type="ChEBI" id="CHEBI:58189"/>
        <dbReference type="EC" id="6.3.4.4"/>
    </reaction>
</comment>
<accession>A0AAW0GKY3</accession>
<sequence length="110" mass="12430">MKHSCLINGYDALNLTKLDILDDLEEIKIAVKYVVGNEELPGFPADLGELEKVEVVYTTLPGWKQSIASTRTFSDLPLNCQKYIEFIEEFLKVPVEWIGVGPGRESMIKK</sequence>
<gene>
    <name evidence="2" type="ORF">QCA50_003677</name>
</gene>
<dbReference type="SUPFAM" id="SSF52540">
    <property type="entry name" value="P-loop containing nucleoside triphosphate hydrolases"/>
    <property type="match status" value="1"/>
</dbReference>
<feature type="binding site" evidence="1">
    <location>
        <begin position="99"/>
        <end position="101"/>
    </location>
    <ligand>
        <name>GTP</name>
        <dbReference type="ChEBI" id="CHEBI:37565"/>
    </ligand>
</feature>
<dbReference type="GO" id="GO:0004019">
    <property type="term" value="F:adenylosuccinate synthase activity"/>
    <property type="evidence" value="ECO:0007669"/>
    <property type="project" value="UniProtKB-UniRule"/>
</dbReference>
<dbReference type="EMBL" id="JASBNA010000003">
    <property type="protein sequence ID" value="KAK7694101.1"/>
    <property type="molecule type" value="Genomic_DNA"/>
</dbReference>
<keyword evidence="1" id="KW-0342">GTP-binding</keyword>
<comment type="similarity">
    <text evidence="1">Belongs to the adenylosuccinate synthetase family.</text>
</comment>
<evidence type="ECO:0000256" key="1">
    <source>
        <dbReference type="HAMAP-Rule" id="MF_03125"/>
    </source>
</evidence>
<dbReference type="GO" id="GO:0005737">
    <property type="term" value="C:cytoplasm"/>
    <property type="evidence" value="ECO:0007669"/>
    <property type="project" value="UniProtKB-SubCell"/>
</dbReference>
<dbReference type="InterPro" id="IPR001114">
    <property type="entry name" value="Adenylosuccinate_synthetase"/>
</dbReference>
<dbReference type="PANTHER" id="PTHR11846:SF0">
    <property type="entry name" value="ADENYLOSUCCINATE SYNTHETASE"/>
    <property type="match status" value="1"/>
</dbReference>
<dbReference type="HAMAP" id="MF_00011">
    <property type="entry name" value="Adenylosucc_synth"/>
    <property type="match status" value="1"/>
</dbReference>
<reference evidence="2 3" key="1">
    <citation type="submission" date="2022-09" db="EMBL/GenBank/DDBJ databases">
        <authorList>
            <person name="Palmer J.M."/>
        </authorList>
    </citation>
    <scope>NUCLEOTIDE SEQUENCE [LARGE SCALE GENOMIC DNA]</scope>
    <source>
        <strain evidence="2 3">DSM 7382</strain>
    </source>
</reference>
<keyword evidence="1" id="KW-0658">Purine biosynthesis</keyword>
<keyword evidence="1" id="KW-0460">Magnesium</keyword>
<dbReference type="GO" id="GO:0000287">
    <property type="term" value="F:magnesium ion binding"/>
    <property type="evidence" value="ECO:0007669"/>
    <property type="project" value="UniProtKB-UniRule"/>
</dbReference>
<comment type="caution">
    <text evidence="1">Lacks conserved residue(s) required for the propagation of feature annotation.</text>
</comment>
<dbReference type="AlphaFoldDB" id="A0AAW0GKY3"/>
<comment type="function">
    <text evidence="1">Plays an important role in the de novo pathway and in the salvage pathway of purine nucleotide biosynthesis. Catalyzes the first commited step in the biosynthesis of AMP from IMP.</text>
</comment>
<organism evidence="2 3">
    <name type="scientific">Cerrena zonata</name>
    <dbReference type="NCBI Taxonomy" id="2478898"/>
    <lineage>
        <taxon>Eukaryota</taxon>
        <taxon>Fungi</taxon>
        <taxon>Dikarya</taxon>
        <taxon>Basidiomycota</taxon>
        <taxon>Agaricomycotina</taxon>
        <taxon>Agaricomycetes</taxon>
        <taxon>Polyporales</taxon>
        <taxon>Cerrenaceae</taxon>
        <taxon>Cerrena</taxon>
    </lineage>
</organism>
<keyword evidence="3" id="KW-1185">Reference proteome</keyword>
<dbReference type="SMART" id="SM00788">
    <property type="entry name" value="Adenylsucc_synt"/>
    <property type="match status" value="1"/>
</dbReference>
<keyword evidence="1" id="KW-0963">Cytoplasm</keyword>
<keyword evidence="1" id="KW-0479">Metal-binding</keyword>
<comment type="pathway">
    <text evidence="1">Purine metabolism; AMP biosynthesis via de novo pathway; AMP from IMP: step 1/2.</text>
</comment>
<dbReference type="GO" id="GO:0046040">
    <property type="term" value="P:IMP metabolic process"/>
    <property type="evidence" value="ECO:0007669"/>
    <property type="project" value="TreeGrafter"/>
</dbReference>
<evidence type="ECO:0000313" key="3">
    <source>
        <dbReference type="Proteomes" id="UP001385951"/>
    </source>
</evidence>
<dbReference type="EC" id="6.3.4.4" evidence="1"/>
<dbReference type="Gene3D" id="3.90.170.10">
    <property type="entry name" value="Adenylosuccinate Synthetase, subunit A, domain 3"/>
    <property type="match status" value="1"/>
</dbReference>
<dbReference type="GO" id="GO:0044208">
    <property type="term" value="P:'de novo' AMP biosynthetic process"/>
    <property type="evidence" value="ECO:0007669"/>
    <property type="project" value="UniProtKB-UniRule"/>
</dbReference>
<comment type="cofactor">
    <cofactor evidence="1">
        <name>Mg(2+)</name>
        <dbReference type="ChEBI" id="CHEBI:18420"/>
    </cofactor>
    <text evidence="1">Binds 1 Mg(2+) ion per subunit.</text>
</comment>
<dbReference type="GO" id="GO:0005525">
    <property type="term" value="F:GTP binding"/>
    <property type="evidence" value="ECO:0007669"/>
    <property type="project" value="UniProtKB-UniRule"/>
</dbReference>
<name>A0AAW0GKY3_9APHY</name>
<evidence type="ECO:0000313" key="2">
    <source>
        <dbReference type="EMBL" id="KAK7694101.1"/>
    </source>
</evidence>
<dbReference type="Proteomes" id="UP001385951">
    <property type="component" value="Unassembled WGS sequence"/>
</dbReference>
<dbReference type="Pfam" id="PF00709">
    <property type="entry name" value="Adenylsucc_synt"/>
    <property type="match status" value="1"/>
</dbReference>
<dbReference type="InterPro" id="IPR027417">
    <property type="entry name" value="P-loop_NTPase"/>
</dbReference>